<evidence type="ECO:0000256" key="3">
    <source>
        <dbReference type="ARBA" id="ARBA00022692"/>
    </source>
</evidence>
<dbReference type="PANTHER" id="PTHR10057:SF0">
    <property type="entry name" value="TRANSLOCATOR PROTEIN"/>
    <property type="match status" value="1"/>
</dbReference>
<evidence type="ECO:0000256" key="4">
    <source>
        <dbReference type="ARBA" id="ARBA00022989"/>
    </source>
</evidence>
<dbReference type="PANTHER" id="PTHR10057">
    <property type="entry name" value="PERIPHERAL-TYPE BENZODIAZEPINE RECEPTOR"/>
    <property type="match status" value="1"/>
</dbReference>
<evidence type="ECO:0000313" key="8">
    <source>
        <dbReference type="Proteomes" id="UP000238218"/>
    </source>
</evidence>
<proteinExistence type="inferred from homology"/>
<feature type="transmembrane region" description="Helical" evidence="6">
    <location>
        <begin position="72"/>
        <end position="92"/>
    </location>
</feature>
<evidence type="ECO:0000256" key="6">
    <source>
        <dbReference type="SAM" id="Phobius"/>
    </source>
</evidence>
<dbReference type="InterPro" id="IPR004307">
    <property type="entry name" value="TspO_MBR"/>
</dbReference>
<evidence type="ECO:0000256" key="5">
    <source>
        <dbReference type="ARBA" id="ARBA00023136"/>
    </source>
</evidence>
<dbReference type="Gene3D" id="1.20.1260.100">
    <property type="entry name" value="TspO/MBR protein"/>
    <property type="match status" value="1"/>
</dbReference>
<comment type="caution">
    <text evidence="7">The sequence shown here is derived from an EMBL/GenBank/DDBJ whole genome shotgun (WGS) entry which is preliminary data.</text>
</comment>
<keyword evidence="8" id="KW-1185">Reference proteome</keyword>
<evidence type="ECO:0000313" key="7">
    <source>
        <dbReference type="EMBL" id="PSB38919.1"/>
    </source>
</evidence>
<dbReference type="Proteomes" id="UP000238218">
    <property type="component" value="Unassembled WGS sequence"/>
</dbReference>
<gene>
    <name evidence="7" type="ORF">C7B81_05115</name>
</gene>
<keyword evidence="3 6" id="KW-0812">Transmembrane</keyword>
<feature type="transmembrane region" description="Helical" evidence="6">
    <location>
        <begin position="104"/>
        <end position="123"/>
    </location>
</feature>
<name>A0ABX5FCC9_9CHRO</name>
<keyword evidence="5 6" id="KW-0472">Membrane</keyword>
<dbReference type="InterPro" id="IPR038330">
    <property type="entry name" value="TspO/MBR-related_sf"/>
</dbReference>
<organism evidence="7 8">
    <name type="scientific">Aphanothece cf. minutissima CCALA 015</name>
    <dbReference type="NCBI Taxonomy" id="2107695"/>
    <lineage>
        <taxon>Bacteria</taxon>
        <taxon>Bacillati</taxon>
        <taxon>Cyanobacteriota</taxon>
        <taxon>Cyanophyceae</taxon>
        <taxon>Oscillatoriophycideae</taxon>
        <taxon>Chroococcales</taxon>
        <taxon>Aphanothecaceae</taxon>
        <taxon>Aphanothece</taxon>
    </lineage>
</organism>
<dbReference type="Pfam" id="PF03073">
    <property type="entry name" value="TspO_MBR"/>
    <property type="match status" value="1"/>
</dbReference>
<comment type="subcellular location">
    <subcellularLocation>
        <location evidence="1">Membrane</location>
        <topology evidence="1">Multi-pass membrane protein</topology>
    </subcellularLocation>
</comment>
<feature type="transmembrane region" description="Helical" evidence="6">
    <location>
        <begin position="129"/>
        <end position="149"/>
    </location>
</feature>
<protein>
    <submittedName>
        <fullName evidence="7">Sensory protein</fullName>
    </submittedName>
</protein>
<comment type="similarity">
    <text evidence="2">Belongs to the TspO/BZRP family.</text>
</comment>
<feature type="transmembrane region" description="Helical" evidence="6">
    <location>
        <begin position="46"/>
        <end position="66"/>
    </location>
</feature>
<dbReference type="EMBL" id="PVWP01000002">
    <property type="protein sequence ID" value="PSB38919.1"/>
    <property type="molecule type" value="Genomic_DNA"/>
</dbReference>
<evidence type="ECO:0000256" key="2">
    <source>
        <dbReference type="ARBA" id="ARBA00007524"/>
    </source>
</evidence>
<feature type="transmembrane region" description="Helical" evidence="6">
    <location>
        <begin position="6"/>
        <end position="25"/>
    </location>
</feature>
<evidence type="ECO:0000256" key="1">
    <source>
        <dbReference type="ARBA" id="ARBA00004141"/>
    </source>
</evidence>
<reference evidence="7 8" key="1">
    <citation type="submission" date="2018-03" db="EMBL/GenBank/DDBJ databases">
        <title>The ancient ancestry and fast evolution of plastids.</title>
        <authorList>
            <person name="Moore K.R."/>
            <person name="Magnabosco C."/>
            <person name="Momper L."/>
            <person name="Gold D.A."/>
            <person name="Bosak T."/>
            <person name="Fournier G.P."/>
        </authorList>
    </citation>
    <scope>NUCLEOTIDE SEQUENCE [LARGE SCALE GENOMIC DNA]</scope>
    <source>
        <strain evidence="7 8">CCALA 015</strain>
    </source>
</reference>
<keyword evidence="4 6" id="KW-1133">Transmembrane helix</keyword>
<accession>A0ABX5FCC9</accession>
<sequence length="172" mass="19615">MQSPVPPWLLILIAVLVITLVVNPTERDFVWYRSLRRPEWIGRQPWVALVWPLITVCFYGSAVAFWQTAGSWGWMGAYAVLLVLLRSPHWLICRLHRLTAGLPFWLLSWTLTLVLALIVRPASPLASGLLLPALLWTPVEASIALRMVGLNRKEHRSGRGPDDRRPARSRRL</sequence>